<dbReference type="HOGENOM" id="CLU_008539_2_0_1"/>
<dbReference type="GO" id="GO:0004035">
    <property type="term" value="F:alkaline phosphatase activity"/>
    <property type="evidence" value="ECO:0007669"/>
    <property type="project" value="UniProtKB-EC"/>
</dbReference>
<keyword evidence="2" id="KW-0597">Phosphoprotein</keyword>
<feature type="binding site" evidence="3">
    <location>
        <position position="170"/>
    </location>
    <ligand>
        <name>Zn(2+)</name>
        <dbReference type="ChEBI" id="CHEBI:29105"/>
        <label>2</label>
    </ligand>
</feature>
<feature type="binding site" evidence="3">
    <location>
        <position position="283"/>
    </location>
    <ligand>
        <name>Zn(2+)</name>
        <dbReference type="ChEBI" id="CHEBI:29105"/>
        <label>2</label>
    </ligand>
</feature>
<dbReference type="InterPro" id="IPR017850">
    <property type="entry name" value="Alkaline_phosphatase_core_sf"/>
</dbReference>
<evidence type="ECO:0000256" key="2">
    <source>
        <dbReference type="ARBA" id="ARBA00022553"/>
    </source>
</evidence>
<dbReference type="PANTHER" id="PTHR11596">
    <property type="entry name" value="ALKALINE PHOSPHATASE"/>
    <property type="match status" value="1"/>
</dbReference>
<protein>
    <recommendedName>
        <fullName evidence="1">alkaline phosphatase</fullName>
        <ecNumber evidence="1">3.1.3.1</ecNumber>
    </recommendedName>
</protein>
<keyword evidence="3" id="KW-0479">Metal-binding</keyword>
<evidence type="ECO:0000313" key="6">
    <source>
        <dbReference type="EnsemblMetazoa" id="CapteP29206"/>
    </source>
</evidence>
<feature type="binding site" evidence="3">
    <location>
        <position position="212"/>
    </location>
    <ligand>
        <name>Zn(2+)</name>
        <dbReference type="ChEBI" id="CHEBI:29105"/>
        <label>2</label>
    </ligand>
</feature>
<dbReference type="SMART" id="SM00098">
    <property type="entry name" value="alkPPc"/>
    <property type="match status" value="1"/>
</dbReference>
<dbReference type="InterPro" id="IPR001952">
    <property type="entry name" value="Alkaline_phosphatase"/>
</dbReference>
<evidence type="ECO:0000256" key="1">
    <source>
        <dbReference type="ARBA" id="ARBA00012647"/>
    </source>
</evidence>
<comment type="cofactor">
    <cofactor evidence="3">
        <name>Zn(2+)</name>
        <dbReference type="ChEBI" id="CHEBI:29105"/>
    </cofactor>
    <text evidence="3">Binds 2 Zn(2+) ions.</text>
</comment>
<reference evidence="5 7" key="2">
    <citation type="journal article" date="2013" name="Nature">
        <title>Insights into bilaterian evolution from three spiralian genomes.</title>
        <authorList>
            <person name="Simakov O."/>
            <person name="Marletaz F."/>
            <person name="Cho S.J."/>
            <person name="Edsinger-Gonzales E."/>
            <person name="Havlak P."/>
            <person name="Hellsten U."/>
            <person name="Kuo D.H."/>
            <person name="Larsson T."/>
            <person name="Lv J."/>
            <person name="Arendt D."/>
            <person name="Savage R."/>
            <person name="Osoegawa K."/>
            <person name="de Jong P."/>
            <person name="Grimwood J."/>
            <person name="Chapman J.A."/>
            <person name="Shapiro H."/>
            <person name="Aerts A."/>
            <person name="Otillar R.P."/>
            <person name="Terry A.Y."/>
            <person name="Boore J.L."/>
            <person name="Grigoriev I.V."/>
            <person name="Lindberg D.R."/>
            <person name="Seaver E.C."/>
            <person name="Weisblat D.A."/>
            <person name="Putnam N.H."/>
            <person name="Rokhsar D.S."/>
        </authorList>
    </citation>
    <scope>NUCLEOTIDE SEQUENCE</scope>
    <source>
        <strain evidence="5 7">I ESC-2004</strain>
    </source>
</reference>
<dbReference type="CDD" id="cd16012">
    <property type="entry name" value="ALP"/>
    <property type="match status" value="1"/>
</dbReference>
<evidence type="ECO:0000313" key="5">
    <source>
        <dbReference type="EMBL" id="ELU16491.1"/>
    </source>
</evidence>
<feature type="binding site" evidence="3">
    <location>
        <position position="9"/>
    </location>
    <ligand>
        <name>Mg(2+)</name>
        <dbReference type="ChEBI" id="CHEBI:18420"/>
    </ligand>
</feature>
<comment type="cofactor">
    <cofactor evidence="3">
        <name>Mg(2+)</name>
        <dbReference type="ChEBI" id="CHEBI:18420"/>
    </cofactor>
    <text evidence="3">Binds 1 Mg(2+) ion.</text>
</comment>
<dbReference type="EC" id="3.1.3.1" evidence="1"/>
<keyword evidence="3" id="KW-0460">Magnesium</keyword>
<dbReference type="Pfam" id="PF00245">
    <property type="entry name" value="Alk_phosphatase"/>
    <property type="match status" value="1"/>
</dbReference>
<evidence type="ECO:0000256" key="3">
    <source>
        <dbReference type="PIRSR" id="PIRSR601952-2"/>
    </source>
</evidence>
<sequence length="302" mass="33532">VVTNTGITHATPASAYANSVSRNYESDKDIIFPWQNCTDIASQLIEKGHDIEVAMGGARSKFFPEEEKDPVQPESFGVRKDGRNLVEEWKEDKVYKGKSHEVVFTAEELEEVNTEETDYLFGLFSRGHMSYHRERPDTEPALSKMTQKAIEVLQKNEKGFFLMVEGGRIDMAHHGSRPRRALTDTLEFSQSVEMAVKMTSEEDTLIIVTADHSHVMAFAGYHTKGSDVLGTGDIMPYSKLSYTNGPGYDINDTSCRRGNLREVDTSHNDFVAQSAAMLGSETHGGEDVAIYASGPMAHLLQG</sequence>
<feature type="binding site" evidence="3">
    <location>
        <position position="211"/>
    </location>
    <ligand>
        <name>Zn(2+)</name>
        <dbReference type="ChEBI" id="CHEBI:29105"/>
        <label>2</label>
    </ligand>
</feature>
<keyword evidence="7" id="KW-1185">Reference proteome</keyword>
<dbReference type="SUPFAM" id="SSF53649">
    <property type="entry name" value="Alkaline phosphatase-like"/>
    <property type="match status" value="1"/>
</dbReference>
<proteinExistence type="inferred from homology"/>
<dbReference type="PANTHER" id="PTHR11596:SF5">
    <property type="entry name" value="ALKALINE PHOSPHATASE"/>
    <property type="match status" value="1"/>
</dbReference>
<dbReference type="OMA" id="TEITHGC"/>
<accession>R7VJF4</accession>
<dbReference type="EnsemblMetazoa" id="CapteT29206">
    <property type="protein sequence ID" value="CapteP29206"/>
    <property type="gene ID" value="CapteG29206"/>
</dbReference>
<keyword evidence="3" id="KW-0862">Zinc</keyword>
<dbReference type="Gene3D" id="3.40.720.10">
    <property type="entry name" value="Alkaline Phosphatase, subunit A"/>
    <property type="match status" value="1"/>
</dbReference>
<dbReference type="Proteomes" id="UP000014760">
    <property type="component" value="Unassembled WGS sequence"/>
</dbReference>
<dbReference type="GO" id="GO:0046872">
    <property type="term" value="F:metal ion binding"/>
    <property type="evidence" value="ECO:0007669"/>
    <property type="project" value="UniProtKB-KW"/>
</dbReference>
<reference evidence="6" key="3">
    <citation type="submission" date="2015-06" db="UniProtKB">
        <authorList>
            <consortium name="EnsemblMetazoa"/>
        </authorList>
    </citation>
    <scope>IDENTIFICATION</scope>
</reference>
<feature type="non-terminal residue" evidence="5">
    <location>
        <position position="302"/>
    </location>
</feature>
<dbReference type="OrthoDB" id="6282884at2759"/>
<evidence type="ECO:0000313" key="7">
    <source>
        <dbReference type="Proteomes" id="UP000014760"/>
    </source>
</evidence>
<dbReference type="EMBL" id="KB293115">
    <property type="protein sequence ID" value="ELU16491.1"/>
    <property type="molecule type" value="Genomic_DNA"/>
</dbReference>
<name>R7VJF4_CAPTE</name>
<evidence type="ECO:0000256" key="4">
    <source>
        <dbReference type="RuleBase" id="RU003946"/>
    </source>
</evidence>
<dbReference type="EMBL" id="AMQN01036732">
    <property type="status" value="NOT_ANNOTATED_CDS"/>
    <property type="molecule type" value="Genomic_DNA"/>
</dbReference>
<dbReference type="STRING" id="283909.R7VJF4"/>
<dbReference type="AlphaFoldDB" id="R7VJF4"/>
<feature type="binding site" evidence="3">
    <location>
        <position position="174"/>
    </location>
    <ligand>
        <name>Zn(2+)</name>
        <dbReference type="ChEBI" id="CHEBI:29105"/>
        <label>2</label>
    </ligand>
</feature>
<feature type="non-terminal residue" evidence="5">
    <location>
        <position position="1"/>
    </location>
</feature>
<dbReference type="PRINTS" id="PR00113">
    <property type="entry name" value="ALKPHPHTASE"/>
</dbReference>
<gene>
    <name evidence="5" type="ORF">CAPTEDRAFT_29206</name>
</gene>
<feature type="binding site" evidence="3">
    <location>
        <position position="11"/>
    </location>
    <ligand>
        <name>Mg(2+)</name>
        <dbReference type="ChEBI" id="CHEBI:18420"/>
    </ligand>
</feature>
<organism evidence="5">
    <name type="scientific">Capitella teleta</name>
    <name type="common">Polychaete worm</name>
    <dbReference type="NCBI Taxonomy" id="283909"/>
    <lineage>
        <taxon>Eukaryota</taxon>
        <taxon>Metazoa</taxon>
        <taxon>Spiralia</taxon>
        <taxon>Lophotrochozoa</taxon>
        <taxon>Annelida</taxon>
        <taxon>Polychaeta</taxon>
        <taxon>Sedentaria</taxon>
        <taxon>Scolecida</taxon>
        <taxon>Capitellidae</taxon>
        <taxon>Capitella</taxon>
    </lineage>
</organism>
<feature type="binding site" evidence="3">
    <location>
        <position position="165"/>
    </location>
    <ligand>
        <name>Mg(2+)</name>
        <dbReference type="ChEBI" id="CHEBI:18420"/>
    </ligand>
</feature>
<reference evidence="7" key="1">
    <citation type="submission" date="2012-12" db="EMBL/GenBank/DDBJ databases">
        <authorList>
            <person name="Hellsten U."/>
            <person name="Grimwood J."/>
            <person name="Chapman J.A."/>
            <person name="Shapiro H."/>
            <person name="Aerts A."/>
            <person name="Otillar R.P."/>
            <person name="Terry A.Y."/>
            <person name="Boore J.L."/>
            <person name="Simakov O."/>
            <person name="Marletaz F."/>
            <person name="Cho S.-J."/>
            <person name="Edsinger-Gonzales E."/>
            <person name="Havlak P."/>
            <person name="Kuo D.-H."/>
            <person name="Larsson T."/>
            <person name="Lv J."/>
            <person name="Arendt D."/>
            <person name="Savage R."/>
            <person name="Osoegawa K."/>
            <person name="de Jong P."/>
            <person name="Lindberg D.R."/>
            <person name="Seaver E.C."/>
            <person name="Weisblat D.A."/>
            <person name="Putnam N.H."/>
            <person name="Grigoriev I.V."/>
            <person name="Rokhsar D.S."/>
        </authorList>
    </citation>
    <scope>NUCLEOTIDE SEQUENCE</scope>
    <source>
        <strain evidence="7">I ESC-2004</strain>
    </source>
</reference>
<comment type="similarity">
    <text evidence="4">Belongs to the alkaline phosphatase family.</text>
</comment>